<dbReference type="RefSeq" id="WP_200254099.1">
    <property type="nucleotide sequence ID" value="NZ_JAENIQ020000001.1"/>
</dbReference>
<dbReference type="Proteomes" id="UP001071478">
    <property type="component" value="Unassembled WGS sequence"/>
</dbReference>
<evidence type="ECO:0000256" key="4">
    <source>
        <dbReference type="ARBA" id="ARBA00022989"/>
    </source>
</evidence>
<gene>
    <name evidence="8" type="ORF">OS129_03540</name>
</gene>
<feature type="transmembrane region" description="Helical" evidence="6">
    <location>
        <begin position="303"/>
        <end position="325"/>
    </location>
</feature>
<keyword evidence="2" id="KW-0813">Transport</keyword>
<dbReference type="AlphaFoldDB" id="A0A9Q4C7K6"/>
<dbReference type="InterPro" id="IPR011701">
    <property type="entry name" value="MFS"/>
</dbReference>
<reference evidence="8" key="1">
    <citation type="submission" date="2022-11" db="EMBL/GenBank/DDBJ databases">
        <title>Corynebacterium sp. isolated from Penguins.</title>
        <authorList>
            <person name="Sedlar K."/>
            <person name="Svec P."/>
        </authorList>
    </citation>
    <scope>NUCLEOTIDE SEQUENCE</scope>
    <source>
        <strain evidence="8">P7374</strain>
    </source>
</reference>
<feature type="transmembrane region" description="Helical" evidence="6">
    <location>
        <begin position="231"/>
        <end position="249"/>
    </location>
</feature>
<dbReference type="Pfam" id="PF07690">
    <property type="entry name" value="MFS_1"/>
    <property type="match status" value="1"/>
</dbReference>
<feature type="transmembrane region" description="Helical" evidence="6">
    <location>
        <begin position="204"/>
        <end position="225"/>
    </location>
</feature>
<feature type="transmembrane region" description="Helical" evidence="6">
    <location>
        <begin position="103"/>
        <end position="124"/>
    </location>
</feature>
<keyword evidence="4 6" id="KW-1133">Transmembrane helix</keyword>
<evidence type="ECO:0000259" key="7">
    <source>
        <dbReference type="PROSITE" id="PS50850"/>
    </source>
</evidence>
<evidence type="ECO:0000256" key="5">
    <source>
        <dbReference type="ARBA" id="ARBA00023136"/>
    </source>
</evidence>
<dbReference type="PANTHER" id="PTHR42718:SF9">
    <property type="entry name" value="MAJOR FACILITATOR SUPERFAMILY MULTIDRUG TRANSPORTER MFSC"/>
    <property type="match status" value="1"/>
</dbReference>
<keyword evidence="3 6" id="KW-0812">Transmembrane</keyword>
<evidence type="ECO:0000256" key="3">
    <source>
        <dbReference type="ARBA" id="ARBA00022692"/>
    </source>
</evidence>
<feature type="transmembrane region" description="Helical" evidence="6">
    <location>
        <begin position="395"/>
        <end position="417"/>
    </location>
</feature>
<dbReference type="PROSITE" id="PS50850">
    <property type="entry name" value="MFS"/>
    <property type="match status" value="1"/>
</dbReference>
<proteinExistence type="predicted"/>
<dbReference type="InterPro" id="IPR036259">
    <property type="entry name" value="MFS_trans_sf"/>
</dbReference>
<feature type="transmembrane region" description="Helical" evidence="6">
    <location>
        <begin position="332"/>
        <end position="351"/>
    </location>
</feature>
<dbReference type="Gene3D" id="1.20.1250.20">
    <property type="entry name" value="MFS general substrate transporter like domains"/>
    <property type="match status" value="1"/>
</dbReference>
<keyword evidence="5 6" id="KW-0472">Membrane</keyword>
<dbReference type="GO" id="GO:0005886">
    <property type="term" value="C:plasma membrane"/>
    <property type="evidence" value="ECO:0007669"/>
    <property type="project" value="UniProtKB-SubCell"/>
</dbReference>
<feature type="transmembrane region" description="Helical" evidence="6">
    <location>
        <begin position="270"/>
        <end position="291"/>
    </location>
</feature>
<evidence type="ECO:0000256" key="1">
    <source>
        <dbReference type="ARBA" id="ARBA00004651"/>
    </source>
</evidence>
<dbReference type="PANTHER" id="PTHR42718">
    <property type="entry name" value="MAJOR FACILITATOR SUPERFAMILY MULTIDRUG TRANSPORTER MFSC"/>
    <property type="match status" value="1"/>
</dbReference>
<feature type="transmembrane region" description="Helical" evidence="6">
    <location>
        <begin position="429"/>
        <end position="450"/>
    </location>
</feature>
<evidence type="ECO:0000313" key="9">
    <source>
        <dbReference type="Proteomes" id="UP001071478"/>
    </source>
</evidence>
<name>A0A9Q4C7K6_9CORY</name>
<feature type="transmembrane region" description="Helical" evidence="6">
    <location>
        <begin position="357"/>
        <end position="374"/>
    </location>
</feature>
<sequence>MSTDPRTVRSLRLMALAWCATTAQVGVSAVPVVLPAVAAWSDGDPGTARWIVTAFLLGMTAVGPVVGYLGDLLGRDRVLLGAAVLFTATAALCALAPSPGVLIAVRAIQGAAGAALAVLPVAAVRDLLTVRRSGSGLGLLGSATAAGTAAGPVLAGVLVDAIGWRAVFWMLACLSLSTAVLLRATRGGTGGTHPVGRPRHRPDAAGTALLMVAVLAYASACGGAGGSPARAVGLLAVAVTALVVLHRIESRAPRPLLPGWLLGSPTVRRAVAHMVVVGAVIMSTLVIGPFHLSAAHGLAPRDIGLIMALGPLTSVVAGVVTGRFVTGDTAPGLTVLGLAWMGVAVTVLAVGEPWLGVPGYVAGTVLLAPGYQLFMAANNMTVLESVPGNRRGTAAGILGLARNIGLVTGSAALGSVFLRVAGATDSGTAFTVTYGAVSAVLLVTVLACAVDLHRSRCPTTSVSR</sequence>
<dbReference type="GO" id="GO:0022857">
    <property type="term" value="F:transmembrane transporter activity"/>
    <property type="evidence" value="ECO:0007669"/>
    <property type="project" value="InterPro"/>
</dbReference>
<comment type="subcellular location">
    <subcellularLocation>
        <location evidence="1">Cell membrane</location>
        <topology evidence="1">Multi-pass membrane protein</topology>
    </subcellularLocation>
</comment>
<feature type="transmembrane region" description="Helical" evidence="6">
    <location>
        <begin position="78"/>
        <end position="97"/>
    </location>
</feature>
<dbReference type="InterPro" id="IPR020846">
    <property type="entry name" value="MFS_dom"/>
</dbReference>
<evidence type="ECO:0000313" key="8">
    <source>
        <dbReference type="EMBL" id="MCX7467952.1"/>
    </source>
</evidence>
<dbReference type="EMBL" id="JAPMKU010000002">
    <property type="protein sequence ID" value="MCX7467952.1"/>
    <property type="molecule type" value="Genomic_DNA"/>
</dbReference>
<accession>A0A9Q4C7K6</accession>
<evidence type="ECO:0000256" key="2">
    <source>
        <dbReference type="ARBA" id="ARBA00022448"/>
    </source>
</evidence>
<feature type="transmembrane region" description="Helical" evidence="6">
    <location>
        <begin position="48"/>
        <end position="69"/>
    </location>
</feature>
<organism evidence="8 9">
    <name type="scientific">Corynebacterium pygosceleis</name>
    <dbReference type="NCBI Taxonomy" id="2800406"/>
    <lineage>
        <taxon>Bacteria</taxon>
        <taxon>Bacillati</taxon>
        <taxon>Actinomycetota</taxon>
        <taxon>Actinomycetes</taxon>
        <taxon>Mycobacteriales</taxon>
        <taxon>Corynebacteriaceae</taxon>
        <taxon>Corynebacterium</taxon>
    </lineage>
</organism>
<dbReference type="SUPFAM" id="SSF103473">
    <property type="entry name" value="MFS general substrate transporter"/>
    <property type="match status" value="1"/>
</dbReference>
<feature type="transmembrane region" description="Helical" evidence="6">
    <location>
        <begin position="136"/>
        <end position="158"/>
    </location>
</feature>
<protein>
    <submittedName>
        <fullName evidence="8">MFS transporter</fullName>
    </submittedName>
</protein>
<feature type="domain" description="Major facilitator superfamily (MFS) profile" evidence="7">
    <location>
        <begin position="10"/>
        <end position="456"/>
    </location>
</feature>
<feature type="transmembrane region" description="Helical" evidence="6">
    <location>
        <begin position="164"/>
        <end position="184"/>
    </location>
</feature>
<evidence type="ECO:0000256" key="6">
    <source>
        <dbReference type="SAM" id="Phobius"/>
    </source>
</evidence>
<comment type="caution">
    <text evidence="8">The sequence shown here is derived from an EMBL/GenBank/DDBJ whole genome shotgun (WGS) entry which is preliminary data.</text>
</comment>
<dbReference type="Gene3D" id="1.20.1720.10">
    <property type="entry name" value="Multidrug resistance protein D"/>
    <property type="match status" value="1"/>
</dbReference>